<protein>
    <submittedName>
        <fullName evidence="1">Uncharacterized protein</fullName>
    </submittedName>
</protein>
<comment type="caution">
    <text evidence="1">The sequence shown here is derived from an EMBL/GenBank/DDBJ whole genome shotgun (WGS) entry which is preliminary data.</text>
</comment>
<dbReference type="Proteomes" id="UP000094056">
    <property type="component" value="Unassembled WGS sequence"/>
</dbReference>
<accession>A0A1E3X2T5</accession>
<organism evidence="1 2">
    <name type="scientific">Candidatus Scalindua rubra</name>
    <dbReference type="NCBI Taxonomy" id="1872076"/>
    <lineage>
        <taxon>Bacteria</taxon>
        <taxon>Pseudomonadati</taxon>
        <taxon>Planctomycetota</taxon>
        <taxon>Candidatus Brocadiia</taxon>
        <taxon>Candidatus Brocadiales</taxon>
        <taxon>Candidatus Scalinduaceae</taxon>
        <taxon>Candidatus Scalindua</taxon>
    </lineage>
</organism>
<evidence type="ECO:0000313" key="1">
    <source>
        <dbReference type="EMBL" id="ODS29941.1"/>
    </source>
</evidence>
<sequence length="78" mass="8981">MYETPNEVFFFNGVNCCTYYLNPAILLELGACTNTWGDLKELSDDGVKYCDEYKTNVHKATNMEDLVQNTKTEKSERI</sequence>
<gene>
    <name evidence="1" type="ORF">SCARUB_04953</name>
</gene>
<name>A0A1E3X2T5_9BACT</name>
<evidence type="ECO:0000313" key="2">
    <source>
        <dbReference type="Proteomes" id="UP000094056"/>
    </source>
</evidence>
<reference evidence="1 2" key="1">
    <citation type="submission" date="2016-07" db="EMBL/GenBank/DDBJ databases">
        <title>Draft genome of Scalindua rubra, obtained from a brine-seawater interface in the Red Sea, sheds light on salt adaptation in anammox bacteria.</title>
        <authorList>
            <person name="Speth D.R."/>
            <person name="Lagkouvardos I."/>
            <person name="Wang Y."/>
            <person name="Qian P.-Y."/>
            <person name="Dutilh B.E."/>
            <person name="Jetten M.S."/>
        </authorList>
    </citation>
    <scope>NUCLEOTIDE SEQUENCE [LARGE SCALE GENOMIC DNA]</scope>
    <source>
        <strain evidence="1">BSI-1</strain>
    </source>
</reference>
<proteinExistence type="predicted"/>
<dbReference type="EMBL" id="MAYW01000323">
    <property type="protein sequence ID" value="ODS29941.1"/>
    <property type="molecule type" value="Genomic_DNA"/>
</dbReference>
<dbReference type="AlphaFoldDB" id="A0A1E3X2T5"/>